<reference evidence="1" key="1">
    <citation type="submission" date="2019-08" db="EMBL/GenBank/DDBJ databases">
        <authorList>
            <person name="Kucharzyk K."/>
            <person name="Murdoch R.W."/>
            <person name="Higgins S."/>
            <person name="Loffler F."/>
        </authorList>
    </citation>
    <scope>NUCLEOTIDE SEQUENCE</scope>
</reference>
<gene>
    <name evidence="1" type="ORF">SDC9_69126</name>
</gene>
<comment type="caution">
    <text evidence="1">The sequence shown here is derived from an EMBL/GenBank/DDBJ whole genome shotgun (WGS) entry which is preliminary data.</text>
</comment>
<name>A0A644Y429_9ZZZZ</name>
<evidence type="ECO:0000313" key="1">
    <source>
        <dbReference type="EMBL" id="MPM22668.1"/>
    </source>
</evidence>
<accession>A0A644Y429</accession>
<dbReference type="EMBL" id="VSSQ01003859">
    <property type="protein sequence ID" value="MPM22668.1"/>
    <property type="molecule type" value="Genomic_DNA"/>
</dbReference>
<proteinExistence type="predicted"/>
<organism evidence="1">
    <name type="scientific">bioreactor metagenome</name>
    <dbReference type="NCBI Taxonomy" id="1076179"/>
    <lineage>
        <taxon>unclassified sequences</taxon>
        <taxon>metagenomes</taxon>
        <taxon>ecological metagenomes</taxon>
    </lineage>
</organism>
<sequence>MDKIFFCAGFQDSRYFSVSCCIRNIRIGVQLCRIRHRVLVEEGVKTQSLIVLQPLVHGRIVGMDGGSPEACLFQTGYDGREIVSGRQKLRIRRCDVCGERFHRKARQSLKFDIGGPAAIALGQQLATIACVHQSSCERNGISLQIQAHQLKRVRKTFIHDIDDIRFRQSYRSICIDFVSQLLIGCFQHIDFFLRIVRRQLHWRSRKVV</sequence>
<protein>
    <submittedName>
        <fullName evidence="1">Uncharacterized protein</fullName>
    </submittedName>
</protein>
<dbReference type="AlphaFoldDB" id="A0A644Y429"/>